<evidence type="ECO:0000256" key="11">
    <source>
        <dbReference type="PROSITE-ProRule" id="PRU00042"/>
    </source>
</evidence>
<evidence type="ECO:0000313" key="15">
    <source>
        <dbReference type="Proteomes" id="UP000261660"/>
    </source>
</evidence>
<feature type="domain" description="C2H2-type" evidence="13">
    <location>
        <begin position="184"/>
        <end position="211"/>
    </location>
</feature>
<dbReference type="STRING" id="56723.ENSLBEP00000009962"/>
<organism evidence="14 15">
    <name type="scientific">Labrus bergylta</name>
    <name type="common">ballan wrasse</name>
    <dbReference type="NCBI Taxonomy" id="56723"/>
    <lineage>
        <taxon>Eukaryota</taxon>
        <taxon>Metazoa</taxon>
        <taxon>Chordata</taxon>
        <taxon>Craniata</taxon>
        <taxon>Vertebrata</taxon>
        <taxon>Euteleostomi</taxon>
        <taxon>Actinopterygii</taxon>
        <taxon>Neopterygii</taxon>
        <taxon>Teleostei</taxon>
        <taxon>Neoteleostei</taxon>
        <taxon>Acanthomorphata</taxon>
        <taxon>Eupercaria</taxon>
        <taxon>Labriformes</taxon>
        <taxon>Labridae</taxon>
        <taxon>Labrus</taxon>
    </lineage>
</organism>
<dbReference type="GO" id="GO:0000978">
    <property type="term" value="F:RNA polymerase II cis-regulatory region sequence-specific DNA binding"/>
    <property type="evidence" value="ECO:0007669"/>
    <property type="project" value="TreeGrafter"/>
</dbReference>
<feature type="region of interest" description="Disordered" evidence="12">
    <location>
        <begin position="290"/>
        <end position="314"/>
    </location>
</feature>
<keyword evidence="3" id="KW-0479">Metal-binding</keyword>
<keyword evidence="5 11" id="KW-0863">Zinc-finger</keyword>
<dbReference type="Proteomes" id="UP000261660">
    <property type="component" value="Unplaced"/>
</dbReference>
<comment type="subcellular location">
    <subcellularLocation>
        <location evidence="1">Nucleus</location>
    </subcellularLocation>
</comment>
<dbReference type="FunFam" id="3.30.160.60:FF:000065">
    <property type="entry name" value="B-cell CLL/lymphoma 6, member B"/>
    <property type="match status" value="1"/>
</dbReference>
<dbReference type="GO" id="GO:0000981">
    <property type="term" value="F:DNA-binding transcription factor activity, RNA polymerase II-specific"/>
    <property type="evidence" value="ECO:0007669"/>
    <property type="project" value="TreeGrafter"/>
</dbReference>
<feature type="domain" description="C2H2-type" evidence="13">
    <location>
        <begin position="319"/>
        <end position="346"/>
    </location>
</feature>
<keyword evidence="10" id="KW-0539">Nucleus</keyword>
<comment type="similarity">
    <text evidence="2">Belongs to the krueppel C2H2-type zinc-finger protein family.</text>
</comment>
<dbReference type="InParanoid" id="A0A3Q3EUM2"/>
<evidence type="ECO:0000256" key="7">
    <source>
        <dbReference type="ARBA" id="ARBA00023015"/>
    </source>
</evidence>
<evidence type="ECO:0000256" key="3">
    <source>
        <dbReference type="ARBA" id="ARBA00022723"/>
    </source>
</evidence>
<feature type="domain" description="C2H2-type" evidence="13">
    <location>
        <begin position="240"/>
        <end position="267"/>
    </location>
</feature>
<proteinExistence type="inferred from homology"/>
<keyword evidence="4" id="KW-0677">Repeat</keyword>
<feature type="domain" description="C2H2-type" evidence="13">
    <location>
        <begin position="459"/>
        <end position="486"/>
    </location>
</feature>
<evidence type="ECO:0000313" key="14">
    <source>
        <dbReference type="Ensembl" id="ENSLBEP00000009962.1"/>
    </source>
</evidence>
<dbReference type="Pfam" id="PF00096">
    <property type="entry name" value="zf-C2H2"/>
    <property type="match status" value="9"/>
</dbReference>
<dbReference type="FunFam" id="3.30.160.60:FF:000478">
    <property type="entry name" value="Zinc finger protein 133"/>
    <property type="match status" value="2"/>
</dbReference>
<dbReference type="Pfam" id="PF13912">
    <property type="entry name" value="zf-C2H2_6"/>
    <property type="match status" value="1"/>
</dbReference>
<dbReference type="InterPro" id="IPR013087">
    <property type="entry name" value="Znf_C2H2_type"/>
</dbReference>
<feature type="domain" description="C2H2-type" evidence="13">
    <location>
        <begin position="212"/>
        <end position="239"/>
    </location>
</feature>
<feature type="region of interest" description="Disordered" evidence="12">
    <location>
        <begin position="39"/>
        <end position="76"/>
    </location>
</feature>
<feature type="domain" description="C2H2-type" evidence="13">
    <location>
        <begin position="14"/>
        <end position="42"/>
    </location>
</feature>
<dbReference type="InterPro" id="IPR036236">
    <property type="entry name" value="Znf_C2H2_sf"/>
</dbReference>
<feature type="domain" description="C2H2-type" evidence="13">
    <location>
        <begin position="516"/>
        <end position="543"/>
    </location>
</feature>
<dbReference type="FunFam" id="3.30.160.60:FF:000446">
    <property type="entry name" value="Zinc finger protein"/>
    <property type="match status" value="2"/>
</dbReference>
<evidence type="ECO:0000256" key="12">
    <source>
        <dbReference type="SAM" id="MobiDB-lite"/>
    </source>
</evidence>
<sequence length="585" mass="67335">MTRHKRIHSGEKPFKCSVCDQRFSWCTQLKRHKCVGCSASEPHENQTELNREAETGADGENCGGPEQASNSDPERHVHPEIEVKTEDFSEFIWTFQLKRHKCFGGQASETHQTDLNREEEQEGARNSDPERHLHPEIEVKTEDFSEPETDDIYDDWTEIKEHESGVHTVDNIEDNITESDIKSLCCSKCGKTFKKKRYLTTHMKYHTDQKRFSCSECGKRFSRKGSLTRHMILHSGEKPFSCPVCSKRFNQKECLTIHMAHHRGEKPFSCSVCDQRFSWPFQLQRHTRVETGEDCGGPEQARNSDPERHKGPKTEEKIINCSQCGKTFKTKASVTRHMRIHTAEKTFSCSECGEKFIYKKSLTRHMVKHRGEKPVSCSECGKKFSRRSYLASHMGYHDEEKLLSCSECGRRFNCKGGLTAHMMTHRGEKSLSCSVCGKRFSSTANMTRHMRIHTGEKPFSCSICVKTFKQKSHLKVHLARHRGKKPFSCTVCDKRFMWTFQSLTRHMIIHSDEKPFSCSECNKTFNQKHSLTLHMAHHRGEKPFSWKKEVRECPSPELLFNLRPWKSPESSTSTSSKPASAGAVG</sequence>
<reference evidence="14" key="1">
    <citation type="submission" date="2025-08" db="UniProtKB">
        <authorList>
            <consortium name="Ensembl"/>
        </authorList>
    </citation>
    <scope>IDENTIFICATION</scope>
</reference>
<dbReference type="FunFam" id="3.30.160.60:FF:000646">
    <property type="entry name" value="Myeloid zinc finger 1"/>
    <property type="match status" value="1"/>
</dbReference>
<dbReference type="FunFam" id="3.30.160.60:FF:000110">
    <property type="entry name" value="Zinc finger protein-like"/>
    <property type="match status" value="1"/>
</dbReference>
<feature type="compositionally biased region" description="Basic and acidic residues" evidence="12">
    <location>
        <begin position="111"/>
        <end position="133"/>
    </location>
</feature>
<dbReference type="PANTHER" id="PTHR24384:SF218">
    <property type="entry name" value="ZINC FINGER PROTEIN 502"/>
    <property type="match status" value="1"/>
</dbReference>
<dbReference type="FunFam" id="3.30.160.60:FF:000100">
    <property type="entry name" value="Zinc finger 45-like"/>
    <property type="match status" value="2"/>
</dbReference>
<keyword evidence="7" id="KW-0805">Transcription regulation</keyword>
<feature type="domain" description="C2H2-type" evidence="13">
    <location>
        <begin position="268"/>
        <end position="295"/>
    </location>
</feature>
<evidence type="ECO:0000256" key="1">
    <source>
        <dbReference type="ARBA" id="ARBA00004123"/>
    </source>
</evidence>
<dbReference type="GeneTree" id="ENSGT01150000286958"/>
<accession>A0A3Q3EUM2</accession>
<keyword evidence="6" id="KW-0862">Zinc</keyword>
<keyword evidence="9" id="KW-0804">Transcription</keyword>
<feature type="compositionally biased region" description="Basic and acidic residues" evidence="12">
    <location>
        <begin position="41"/>
        <end position="54"/>
    </location>
</feature>
<dbReference type="GO" id="GO:0005634">
    <property type="term" value="C:nucleus"/>
    <property type="evidence" value="ECO:0007669"/>
    <property type="project" value="UniProtKB-SubCell"/>
</dbReference>
<feature type="domain" description="C2H2-type" evidence="13">
    <location>
        <begin position="375"/>
        <end position="402"/>
    </location>
</feature>
<feature type="compositionally biased region" description="Low complexity" evidence="12">
    <location>
        <begin position="567"/>
        <end position="585"/>
    </location>
</feature>
<dbReference type="InterPro" id="IPR050752">
    <property type="entry name" value="C2H2-ZF_domain"/>
</dbReference>
<dbReference type="FunFam" id="3.30.160.60:FF:000624">
    <property type="entry name" value="zinc finger protein 697"/>
    <property type="match status" value="2"/>
</dbReference>
<feature type="region of interest" description="Disordered" evidence="12">
    <location>
        <begin position="109"/>
        <end position="133"/>
    </location>
</feature>
<evidence type="ECO:0000256" key="6">
    <source>
        <dbReference type="ARBA" id="ARBA00022833"/>
    </source>
</evidence>
<feature type="region of interest" description="Disordered" evidence="12">
    <location>
        <begin position="561"/>
        <end position="585"/>
    </location>
</feature>
<dbReference type="PROSITE" id="PS00028">
    <property type="entry name" value="ZINC_FINGER_C2H2_1"/>
    <property type="match status" value="10"/>
</dbReference>
<feature type="domain" description="C2H2-type" evidence="13">
    <location>
        <begin position="487"/>
        <end position="515"/>
    </location>
</feature>
<dbReference type="Ensembl" id="ENSLBET00000010501.1">
    <property type="protein sequence ID" value="ENSLBEP00000009962.1"/>
    <property type="gene ID" value="ENSLBEG00000007702.1"/>
</dbReference>
<evidence type="ECO:0000256" key="5">
    <source>
        <dbReference type="ARBA" id="ARBA00022771"/>
    </source>
</evidence>
<dbReference type="GO" id="GO:0008270">
    <property type="term" value="F:zinc ion binding"/>
    <property type="evidence" value="ECO:0007669"/>
    <property type="project" value="UniProtKB-KW"/>
</dbReference>
<dbReference type="PROSITE" id="PS50157">
    <property type="entry name" value="ZINC_FINGER_C2H2_2"/>
    <property type="match status" value="13"/>
</dbReference>
<evidence type="ECO:0000256" key="10">
    <source>
        <dbReference type="ARBA" id="ARBA00023242"/>
    </source>
</evidence>
<protein>
    <recommendedName>
        <fullName evidence="13">C2H2-type domain-containing protein</fullName>
    </recommendedName>
</protein>
<dbReference type="FunFam" id="3.30.160.60:FF:002343">
    <property type="entry name" value="Zinc finger protein 33A"/>
    <property type="match status" value="1"/>
</dbReference>
<dbReference type="PANTHER" id="PTHR24384">
    <property type="entry name" value="FINGER PUTATIVE TRANSCRIPTION FACTOR FAMILY-RELATED"/>
    <property type="match status" value="1"/>
</dbReference>
<feature type="domain" description="C2H2-type" evidence="13">
    <location>
        <begin position="403"/>
        <end position="430"/>
    </location>
</feature>
<dbReference type="SMART" id="SM00355">
    <property type="entry name" value="ZnF_C2H2"/>
    <property type="match status" value="13"/>
</dbReference>
<reference evidence="14" key="2">
    <citation type="submission" date="2025-09" db="UniProtKB">
        <authorList>
            <consortium name="Ensembl"/>
        </authorList>
    </citation>
    <scope>IDENTIFICATION</scope>
</reference>
<evidence type="ECO:0000259" key="13">
    <source>
        <dbReference type="PROSITE" id="PS50157"/>
    </source>
</evidence>
<dbReference type="Pfam" id="PF13894">
    <property type="entry name" value="zf-C2H2_4"/>
    <property type="match status" value="1"/>
</dbReference>
<dbReference type="SUPFAM" id="SSF57667">
    <property type="entry name" value="beta-beta-alpha zinc fingers"/>
    <property type="match status" value="8"/>
</dbReference>
<dbReference type="AlphaFoldDB" id="A0A3Q3EUM2"/>
<keyword evidence="15" id="KW-1185">Reference proteome</keyword>
<evidence type="ECO:0000256" key="8">
    <source>
        <dbReference type="ARBA" id="ARBA00023125"/>
    </source>
</evidence>
<dbReference type="Gene3D" id="3.30.160.60">
    <property type="entry name" value="Classic Zinc Finger"/>
    <property type="match status" value="13"/>
</dbReference>
<evidence type="ECO:0000256" key="9">
    <source>
        <dbReference type="ARBA" id="ARBA00023163"/>
    </source>
</evidence>
<feature type="domain" description="C2H2-type" evidence="13">
    <location>
        <begin position="347"/>
        <end position="374"/>
    </location>
</feature>
<feature type="domain" description="C2H2-type" evidence="13">
    <location>
        <begin position="431"/>
        <end position="458"/>
    </location>
</feature>
<feature type="compositionally biased region" description="Basic and acidic residues" evidence="12">
    <location>
        <begin position="302"/>
        <end position="314"/>
    </location>
</feature>
<keyword evidence="8" id="KW-0238">DNA-binding</keyword>
<name>A0A3Q3EUM2_9LABR</name>
<evidence type="ECO:0000256" key="4">
    <source>
        <dbReference type="ARBA" id="ARBA00022737"/>
    </source>
</evidence>
<evidence type="ECO:0000256" key="2">
    <source>
        <dbReference type="ARBA" id="ARBA00006991"/>
    </source>
</evidence>